<protein>
    <submittedName>
        <fullName evidence="2">Uncharacterized protein</fullName>
    </submittedName>
</protein>
<evidence type="ECO:0000313" key="2">
    <source>
        <dbReference type="EMBL" id="KAK3593595.1"/>
    </source>
</evidence>
<dbReference type="AlphaFoldDB" id="A0AAE0VYG2"/>
<reference evidence="2" key="1">
    <citation type="journal article" date="2021" name="Genome Biol. Evol.">
        <title>A High-Quality Reference Genome for a Parasitic Bivalve with Doubly Uniparental Inheritance (Bivalvia: Unionida).</title>
        <authorList>
            <person name="Smith C.H."/>
        </authorList>
    </citation>
    <scope>NUCLEOTIDE SEQUENCE</scope>
    <source>
        <strain evidence="2">CHS0354</strain>
    </source>
</reference>
<proteinExistence type="predicted"/>
<gene>
    <name evidence="2" type="ORF">CHS0354_018691</name>
</gene>
<organism evidence="2 3">
    <name type="scientific">Potamilus streckersoni</name>
    <dbReference type="NCBI Taxonomy" id="2493646"/>
    <lineage>
        <taxon>Eukaryota</taxon>
        <taxon>Metazoa</taxon>
        <taxon>Spiralia</taxon>
        <taxon>Lophotrochozoa</taxon>
        <taxon>Mollusca</taxon>
        <taxon>Bivalvia</taxon>
        <taxon>Autobranchia</taxon>
        <taxon>Heteroconchia</taxon>
        <taxon>Palaeoheterodonta</taxon>
        <taxon>Unionida</taxon>
        <taxon>Unionoidea</taxon>
        <taxon>Unionidae</taxon>
        <taxon>Ambleminae</taxon>
        <taxon>Lampsilini</taxon>
        <taxon>Potamilus</taxon>
    </lineage>
</organism>
<sequence>MASNKLRDNNPNIADLSDPNRPTKLSEQFSEMYDNEWTDAFDELEKLLGGKGEKEIISYLRDFILLKRIMRTNHRMETCLQIAKQFKGSKSGARKY</sequence>
<evidence type="ECO:0000313" key="3">
    <source>
        <dbReference type="Proteomes" id="UP001195483"/>
    </source>
</evidence>
<dbReference type="EMBL" id="JAEAOA010001146">
    <property type="protein sequence ID" value="KAK3593595.1"/>
    <property type="molecule type" value="Genomic_DNA"/>
</dbReference>
<evidence type="ECO:0000256" key="1">
    <source>
        <dbReference type="SAM" id="MobiDB-lite"/>
    </source>
</evidence>
<dbReference type="Proteomes" id="UP001195483">
    <property type="component" value="Unassembled WGS sequence"/>
</dbReference>
<comment type="caution">
    <text evidence="2">The sequence shown here is derived from an EMBL/GenBank/DDBJ whole genome shotgun (WGS) entry which is preliminary data.</text>
</comment>
<feature type="region of interest" description="Disordered" evidence="1">
    <location>
        <begin position="1"/>
        <end position="24"/>
    </location>
</feature>
<reference evidence="2" key="3">
    <citation type="submission" date="2023-05" db="EMBL/GenBank/DDBJ databases">
        <authorList>
            <person name="Smith C.H."/>
        </authorList>
    </citation>
    <scope>NUCLEOTIDE SEQUENCE</scope>
    <source>
        <strain evidence="2">CHS0354</strain>
        <tissue evidence="2">Mantle</tissue>
    </source>
</reference>
<name>A0AAE0VYG2_9BIVA</name>
<reference evidence="2" key="2">
    <citation type="journal article" date="2021" name="Genome Biol. Evol.">
        <title>Developing a high-quality reference genome for a parasitic bivalve with doubly uniparental inheritance (Bivalvia: Unionida).</title>
        <authorList>
            <person name="Smith C.H."/>
        </authorList>
    </citation>
    <scope>NUCLEOTIDE SEQUENCE</scope>
    <source>
        <strain evidence="2">CHS0354</strain>
        <tissue evidence="2">Mantle</tissue>
    </source>
</reference>
<keyword evidence="3" id="KW-1185">Reference proteome</keyword>
<accession>A0AAE0VYG2</accession>